<protein>
    <submittedName>
        <fullName evidence="2">Uncharacterized protein</fullName>
    </submittedName>
</protein>
<gene>
    <name evidence="2" type="ORF">SHKM778_94520</name>
</gene>
<reference evidence="2" key="1">
    <citation type="submission" date="2024-06" db="EMBL/GenBank/DDBJ databases">
        <authorList>
            <consortium name="consrtm"/>
            <person name="Uemura M."/>
            <person name="Terahara T."/>
        </authorList>
    </citation>
    <scope>NUCLEOTIDE SEQUENCE</scope>
    <source>
        <strain evidence="2">KM77-8</strain>
        <plasmid evidence="2">pKM77-8_1</plasmid>
    </source>
</reference>
<evidence type="ECO:0000256" key="1">
    <source>
        <dbReference type="SAM" id="MobiDB-lite"/>
    </source>
</evidence>
<evidence type="ECO:0000313" key="2">
    <source>
        <dbReference type="EMBL" id="BFO23064.1"/>
    </source>
</evidence>
<proteinExistence type="predicted"/>
<dbReference type="AlphaFoldDB" id="A0AAT9HZW0"/>
<dbReference type="EMBL" id="AP035769">
    <property type="protein sequence ID" value="BFO23064.1"/>
    <property type="molecule type" value="Genomic_DNA"/>
</dbReference>
<accession>A0AAT9HZW0</accession>
<reference evidence="2" key="2">
    <citation type="submission" date="2024-07" db="EMBL/GenBank/DDBJ databases">
        <title>Streptomyces haneummycinica sp. nov., a new antibiotic-producing actinobacterium isolated from marine sediment.</title>
        <authorList>
            <person name="Uemura M."/>
            <person name="Hamada M."/>
            <person name="Hirano S."/>
            <person name="Kobayashi K."/>
            <person name="Ohshiro T."/>
            <person name="Kobayashi T."/>
            <person name="Terahara T."/>
        </authorList>
    </citation>
    <scope>NUCLEOTIDE SEQUENCE</scope>
    <source>
        <strain evidence="2">KM77-8</strain>
        <plasmid evidence="2">pKM77-8_1</plasmid>
    </source>
</reference>
<feature type="compositionally biased region" description="Gly residues" evidence="1">
    <location>
        <begin position="25"/>
        <end position="43"/>
    </location>
</feature>
<organism evidence="2">
    <name type="scientific">Streptomyces haneummycinicus</name>
    <dbReference type="NCBI Taxonomy" id="3074435"/>
    <lineage>
        <taxon>Bacteria</taxon>
        <taxon>Bacillati</taxon>
        <taxon>Actinomycetota</taxon>
        <taxon>Actinomycetes</taxon>
        <taxon>Kitasatosporales</taxon>
        <taxon>Streptomycetaceae</taxon>
        <taxon>Streptomyces</taxon>
    </lineage>
</organism>
<name>A0AAT9HZW0_9ACTN</name>
<feature type="region of interest" description="Disordered" evidence="1">
    <location>
        <begin position="18"/>
        <end position="118"/>
    </location>
</feature>
<geneLocation type="plasmid" evidence="2">
    <name>pKM77-8_1</name>
</geneLocation>
<keyword evidence="2" id="KW-0614">Plasmid</keyword>
<sequence length="140" mass="14492">MESGVHLVVVEKDRLRRGPYSQGAGARGELGPGGWLGWRGGRGLPRPVGHPEGYPEPGGAARPGRFAVAPRAWRPRRNPGTGEPARPTEGAPAHRAEPWRTPPGEAAAGGAGTAPDLRKCVIQITPETPVSGGPGPLNKA</sequence>